<keyword evidence="2" id="KW-1185">Reference proteome</keyword>
<sequence>MGHDAAERGVVRPFRRARRGYVAELSASERLVLAHVVGDVVELLQEQTGTVPHEDPEGARIEGVAPLSAPAEDVQAPTDPAVRRLLPDASREDGEVSAEFRRFTQGDLVAEKARRLLLLADLLLAGDPQDAEALTPLIVRPDDARRVAGALTDIRVVLAERLDLRTDDQVEDLHDEVLAREESGVEPPEEAPDAARRFLASVFLLSGWLQESLVELMLAEVRRTAR</sequence>
<dbReference type="Proteomes" id="UP000698059">
    <property type="component" value="Unassembled WGS sequence"/>
</dbReference>
<evidence type="ECO:0000313" key="1">
    <source>
        <dbReference type="EMBL" id="MBM7480751.1"/>
    </source>
</evidence>
<evidence type="ECO:0008006" key="3">
    <source>
        <dbReference type="Google" id="ProtNLM"/>
    </source>
</evidence>
<proteinExistence type="predicted"/>
<organism evidence="1 2">
    <name type="scientific">Oerskovia jenensis</name>
    <dbReference type="NCBI Taxonomy" id="162169"/>
    <lineage>
        <taxon>Bacteria</taxon>
        <taxon>Bacillati</taxon>
        <taxon>Actinomycetota</taxon>
        <taxon>Actinomycetes</taxon>
        <taxon>Micrococcales</taxon>
        <taxon>Cellulomonadaceae</taxon>
        <taxon>Oerskovia</taxon>
    </lineage>
</organism>
<reference evidence="1 2" key="1">
    <citation type="submission" date="2021-01" db="EMBL/GenBank/DDBJ databases">
        <title>Sequencing the genomes of 1000 actinobacteria strains.</title>
        <authorList>
            <person name="Klenk H.-P."/>
        </authorList>
    </citation>
    <scope>NUCLEOTIDE SEQUENCE [LARGE SCALE GENOMIC DNA]</scope>
    <source>
        <strain evidence="1 2">DSM 46000</strain>
    </source>
</reference>
<dbReference type="RefSeq" id="WP_307822640.1">
    <property type="nucleotide sequence ID" value="NZ_BAAAVF010000001.1"/>
</dbReference>
<protein>
    <recommendedName>
        <fullName evidence="3">DUF2017 domain-containing protein</fullName>
    </recommendedName>
</protein>
<comment type="caution">
    <text evidence="1">The sequence shown here is derived from an EMBL/GenBank/DDBJ whole genome shotgun (WGS) entry which is preliminary data.</text>
</comment>
<dbReference type="EMBL" id="JAFBBO010000001">
    <property type="protein sequence ID" value="MBM7480751.1"/>
    <property type="molecule type" value="Genomic_DNA"/>
</dbReference>
<dbReference type="InterPro" id="IPR018561">
    <property type="entry name" value="AosR"/>
</dbReference>
<name>A0ABS2LJZ9_9CELL</name>
<dbReference type="Pfam" id="PF09438">
    <property type="entry name" value="DUF2017"/>
    <property type="match status" value="1"/>
</dbReference>
<evidence type="ECO:0000313" key="2">
    <source>
        <dbReference type="Proteomes" id="UP000698059"/>
    </source>
</evidence>
<gene>
    <name evidence="1" type="ORF">JOD49_003671</name>
</gene>
<accession>A0ABS2LJZ9</accession>